<organism evidence="1 2">
    <name type="scientific">Acaulospora colombiana</name>
    <dbReference type="NCBI Taxonomy" id="27376"/>
    <lineage>
        <taxon>Eukaryota</taxon>
        <taxon>Fungi</taxon>
        <taxon>Fungi incertae sedis</taxon>
        <taxon>Mucoromycota</taxon>
        <taxon>Glomeromycotina</taxon>
        <taxon>Glomeromycetes</taxon>
        <taxon>Diversisporales</taxon>
        <taxon>Acaulosporaceae</taxon>
        <taxon>Acaulospora</taxon>
    </lineage>
</organism>
<feature type="non-terminal residue" evidence="1">
    <location>
        <position position="75"/>
    </location>
</feature>
<comment type="caution">
    <text evidence="1">The sequence shown here is derived from an EMBL/GenBank/DDBJ whole genome shotgun (WGS) entry which is preliminary data.</text>
</comment>
<dbReference type="EMBL" id="CAJVPT010060748">
    <property type="protein sequence ID" value="CAG8764209.1"/>
    <property type="molecule type" value="Genomic_DNA"/>
</dbReference>
<feature type="non-terminal residue" evidence="1">
    <location>
        <position position="1"/>
    </location>
</feature>
<protein>
    <submittedName>
        <fullName evidence="1">1945_t:CDS:1</fullName>
    </submittedName>
</protein>
<reference evidence="1" key="1">
    <citation type="submission" date="2021-06" db="EMBL/GenBank/DDBJ databases">
        <authorList>
            <person name="Kallberg Y."/>
            <person name="Tangrot J."/>
            <person name="Rosling A."/>
        </authorList>
    </citation>
    <scope>NUCLEOTIDE SEQUENCE</scope>
    <source>
        <strain evidence="1">CL356</strain>
    </source>
</reference>
<evidence type="ECO:0000313" key="2">
    <source>
        <dbReference type="Proteomes" id="UP000789525"/>
    </source>
</evidence>
<accession>A0ACA9QU73</accession>
<proteinExistence type="predicted"/>
<sequence length="75" mass="8405">TLHKRRTTETTWKARGKHIPSMMDIQNQAQTLTVDLSDGLGRADERAEHSQREASNSLEPSNSSMEKPKESPSLT</sequence>
<evidence type="ECO:0000313" key="1">
    <source>
        <dbReference type="EMBL" id="CAG8764209.1"/>
    </source>
</evidence>
<keyword evidence="2" id="KW-1185">Reference proteome</keyword>
<name>A0ACA9QU73_9GLOM</name>
<dbReference type="Proteomes" id="UP000789525">
    <property type="component" value="Unassembled WGS sequence"/>
</dbReference>
<gene>
    <name evidence="1" type="ORF">ACOLOM_LOCUS13358</name>
</gene>